<evidence type="ECO:0000313" key="6">
    <source>
        <dbReference type="EMBL" id="WBW73598.1"/>
    </source>
</evidence>
<feature type="compositionally biased region" description="Low complexity" evidence="3">
    <location>
        <begin position="440"/>
        <end position="452"/>
    </location>
</feature>
<name>A0AAE9WF31_9SCHI</name>
<dbReference type="GO" id="GO:0007062">
    <property type="term" value="P:sister chromatid cohesion"/>
    <property type="evidence" value="ECO:0007669"/>
    <property type="project" value="InterPro"/>
</dbReference>
<dbReference type="Pfam" id="PF04824">
    <property type="entry name" value="Rad21_Rec8"/>
    <property type="match status" value="1"/>
</dbReference>
<dbReference type="PANTHER" id="PTHR12585:SF72">
    <property type="entry name" value="MEIOTIC RECOMBINATION PROTEIN REC8"/>
    <property type="match status" value="1"/>
</dbReference>
<gene>
    <name evidence="6" type="primary">rec8</name>
    <name evidence="6" type="ORF">SOMG_02587</name>
</gene>
<keyword evidence="2" id="KW-0539">Nucleus</keyword>
<dbReference type="PANTHER" id="PTHR12585">
    <property type="entry name" value="SCC1 / RAD21 FAMILY MEMBER"/>
    <property type="match status" value="1"/>
</dbReference>
<evidence type="ECO:0000259" key="5">
    <source>
        <dbReference type="Pfam" id="PF04825"/>
    </source>
</evidence>
<feature type="region of interest" description="Disordered" evidence="3">
    <location>
        <begin position="436"/>
        <end position="472"/>
    </location>
</feature>
<evidence type="ECO:0000313" key="7">
    <source>
        <dbReference type="Proteomes" id="UP001212411"/>
    </source>
</evidence>
<organism evidence="6 7">
    <name type="scientific">Schizosaccharomyces osmophilus</name>
    <dbReference type="NCBI Taxonomy" id="2545709"/>
    <lineage>
        <taxon>Eukaryota</taxon>
        <taxon>Fungi</taxon>
        <taxon>Dikarya</taxon>
        <taxon>Ascomycota</taxon>
        <taxon>Taphrinomycotina</taxon>
        <taxon>Schizosaccharomycetes</taxon>
        <taxon>Schizosaccharomycetales</taxon>
        <taxon>Schizosaccharomycetaceae</taxon>
        <taxon>Schizosaccharomyces</taxon>
    </lineage>
</organism>
<comment type="subcellular location">
    <subcellularLocation>
        <location evidence="1">Nucleus</location>
    </subcellularLocation>
</comment>
<dbReference type="Proteomes" id="UP001212411">
    <property type="component" value="Chromosome 2"/>
</dbReference>
<keyword evidence="7" id="KW-1185">Reference proteome</keyword>
<dbReference type="GO" id="GO:0005634">
    <property type="term" value="C:nucleus"/>
    <property type="evidence" value="ECO:0007669"/>
    <property type="project" value="UniProtKB-SubCell"/>
</dbReference>
<feature type="domain" description="Rad21/Rec8-like protein N-terminal" evidence="5">
    <location>
        <begin position="34"/>
        <end position="141"/>
    </location>
</feature>
<dbReference type="GeneID" id="80876068"/>
<dbReference type="InterPro" id="IPR039781">
    <property type="entry name" value="Rad21/Rec8-like"/>
</dbReference>
<evidence type="ECO:0000259" key="4">
    <source>
        <dbReference type="Pfam" id="PF04824"/>
    </source>
</evidence>
<evidence type="ECO:0000256" key="2">
    <source>
        <dbReference type="ARBA" id="ARBA00023242"/>
    </source>
</evidence>
<dbReference type="Pfam" id="PF04825">
    <property type="entry name" value="Rad21_Rec8_N"/>
    <property type="match status" value="1"/>
</dbReference>
<evidence type="ECO:0000256" key="1">
    <source>
        <dbReference type="ARBA" id="ARBA00004123"/>
    </source>
</evidence>
<dbReference type="InterPro" id="IPR006909">
    <property type="entry name" value="Rad21/Rec8_C_eu"/>
</dbReference>
<reference evidence="6 7" key="1">
    <citation type="journal article" date="2023" name="G3 (Bethesda)">
        <title>A high-quality reference genome for the fission yeast Schizosaccharomyces osmophilus.</title>
        <authorList>
            <person name="Jia G.S."/>
            <person name="Zhang W.C."/>
            <person name="Liang Y."/>
            <person name="Liu X.H."/>
            <person name="Rhind N."/>
            <person name="Pidoux A."/>
            <person name="Brysch-Herzberg M."/>
            <person name="Du L.L."/>
        </authorList>
    </citation>
    <scope>NUCLEOTIDE SEQUENCE [LARGE SCALE GENOMIC DNA]</scope>
    <source>
        <strain evidence="6 7">CBS 15793</strain>
    </source>
</reference>
<evidence type="ECO:0000256" key="3">
    <source>
        <dbReference type="SAM" id="MobiDB-lite"/>
    </source>
</evidence>
<dbReference type="AlphaFoldDB" id="A0AAE9WF31"/>
<feature type="region of interest" description="Disordered" evidence="3">
    <location>
        <begin position="258"/>
        <end position="284"/>
    </location>
</feature>
<dbReference type="KEGG" id="som:SOMG_02587"/>
<accession>A0AAE9WF31</accession>
<dbReference type="CDD" id="cd21789">
    <property type="entry name" value="Rad21_Rec8_M_SpRec8p-like"/>
    <property type="match status" value="1"/>
</dbReference>
<protein>
    <submittedName>
        <fullName evidence="6">Meiotic cohesin complex kleisin subunit Rec8</fullName>
    </submittedName>
</protein>
<dbReference type="InterPro" id="IPR006910">
    <property type="entry name" value="Rad21_Rec8_N"/>
</dbReference>
<feature type="domain" description="Rad21/Rec8-like protein C-terminal eukaryotic" evidence="4">
    <location>
        <begin position="586"/>
        <end position="608"/>
    </location>
</feature>
<dbReference type="GO" id="GO:0003682">
    <property type="term" value="F:chromatin binding"/>
    <property type="evidence" value="ECO:0007669"/>
    <property type="project" value="TreeGrafter"/>
</dbReference>
<proteinExistence type="predicted"/>
<dbReference type="RefSeq" id="XP_056037841.1">
    <property type="nucleotide sequence ID" value="XM_056181379.1"/>
</dbReference>
<dbReference type="GO" id="GO:0008278">
    <property type="term" value="C:cohesin complex"/>
    <property type="evidence" value="ECO:0007669"/>
    <property type="project" value="InterPro"/>
</dbReference>
<sequence length="610" mass="69431">MNYPSFTYRNALKYAIFLSFNIISTGQTRFTKTMFYDQYVLTKKKGGMGVVWLAATLGSKHSLRKLHKKDIMSVNIDEACEFVAYSPEPLALRLSSNLMIGVARVYAHQYSFFQSQVSSLHSRLRKELDNITGKLPKNIDARVEKVNNDNLMLADDPAFVPELTLSNGFSLPPLDLNLSLSNDTVSFDQANLTSLQTLPEASNTFGNATQSFSLQNHAPVSRFDYEASNNLFPDEILDFEFDENGEVHEIATQDKMPQLSPANSQDEEEHFDAQSPVEMRDEEQESRIRIYELDDDVLPLPVPLESVVDPNIDMQPQEEPVKRRKIQKVEPDESIELSTKTLSQWRSTYVDRMKAIETAKHVRRKGTSAEKKKQVKKLYQWESFHPIIQEWIGKLQPEPVAKQPENDDVELPMPNLENSDIEMGRDAQGSLELNMPWNTSSRSNSLLNSSKSHYQNGSEHSTPLLDTRYGKRLTPSPMNNRLQFLPALESSQYHDHLNSELSLQLDEDFSLYKNTQEENIGTFLHMERECANFYEYTKTAILENGGDMNFSELLPCTLQRSVAAQAFSHLLGTIHRLQHLLTNKALSTKSAISVKQEAPYHEIVVSLNAL</sequence>
<dbReference type="EMBL" id="CP115612">
    <property type="protein sequence ID" value="WBW73598.1"/>
    <property type="molecule type" value="Genomic_DNA"/>
</dbReference>